<dbReference type="AlphaFoldDB" id="A0A8S9PS88"/>
<organism evidence="1 2">
    <name type="scientific">Brassica cretica</name>
    <name type="common">Mustard</name>
    <dbReference type="NCBI Taxonomy" id="69181"/>
    <lineage>
        <taxon>Eukaryota</taxon>
        <taxon>Viridiplantae</taxon>
        <taxon>Streptophyta</taxon>
        <taxon>Embryophyta</taxon>
        <taxon>Tracheophyta</taxon>
        <taxon>Spermatophyta</taxon>
        <taxon>Magnoliopsida</taxon>
        <taxon>eudicotyledons</taxon>
        <taxon>Gunneridae</taxon>
        <taxon>Pentapetalae</taxon>
        <taxon>rosids</taxon>
        <taxon>malvids</taxon>
        <taxon>Brassicales</taxon>
        <taxon>Brassicaceae</taxon>
        <taxon>Brassiceae</taxon>
        <taxon>Brassica</taxon>
    </lineage>
</organism>
<protein>
    <submittedName>
        <fullName evidence="1">Uncharacterized protein</fullName>
    </submittedName>
</protein>
<dbReference type="EMBL" id="QGKX02001347">
    <property type="protein sequence ID" value="KAF3526713.1"/>
    <property type="molecule type" value="Genomic_DNA"/>
</dbReference>
<accession>A0A8S9PS88</accession>
<proteinExistence type="predicted"/>
<reference evidence="1" key="1">
    <citation type="submission" date="2019-12" db="EMBL/GenBank/DDBJ databases">
        <title>Genome sequencing and annotation of Brassica cretica.</title>
        <authorList>
            <person name="Studholme D.J."/>
            <person name="Sarris P."/>
        </authorList>
    </citation>
    <scope>NUCLEOTIDE SEQUENCE</scope>
    <source>
        <strain evidence="1">PFS-109/04</strain>
        <tissue evidence="1">Leaf</tissue>
    </source>
</reference>
<comment type="caution">
    <text evidence="1">The sequence shown here is derived from an EMBL/GenBank/DDBJ whole genome shotgun (WGS) entry which is preliminary data.</text>
</comment>
<evidence type="ECO:0000313" key="1">
    <source>
        <dbReference type="EMBL" id="KAF3526713.1"/>
    </source>
</evidence>
<dbReference type="Proteomes" id="UP000712600">
    <property type="component" value="Unassembled WGS sequence"/>
</dbReference>
<evidence type="ECO:0000313" key="2">
    <source>
        <dbReference type="Proteomes" id="UP000712600"/>
    </source>
</evidence>
<gene>
    <name evidence="1" type="ORF">F2Q69_00048103</name>
</gene>
<name>A0A8S9PS88_BRACR</name>
<sequence length="87" mass="10352">MERSRCKESTGTNCVQFIGTLEYEMGDAHMAIQARLMNKALHKLSHSLYNTYHLYISAKFEGPVYRRESLRLNVRLTQLWQSRRLRF</sequence>